<evidence type="ECO:0000313" key="1">
    <source>
        <dbReference type="EMBL" id="KAF3340409.1"/>
    </source>
</evidence>
<organism evidence="1 2">
    <name type="scientific">Carex littledalei</name>
    <dbReference type="NCBI Taxonomy" id="544730"/>
    <lineage>
        <taxon>Eukaryota</taxon>
        <taxon>Viridiplantae</taxon>
        <taxon>Streptophyta</taxon>
        <taxon>Embryophyta</taxon>
        <taxon>Tracheophyta</taxon>
        <taxon>Spermatophyta</taxon>
        <taxon>Magnoliopsida</taxon>
        <taxon>Liliopsida</taxon>
        <taxon>Poales</taxon>
        <taxon>Cyperaceae</taxon>
        <taxon>Cyperoideae</taxon>
        <taxon>Cariceae</taxon>
        <taxon>Carex</taxon>
        <taxon>Carex subgen. Euthyceras</taxon>
    </lineage>
</organism>
<dbReference type="EMBL" id="SWLB01000003">
    <property type="protein sequence ID" value="KAF3340409.1"/>
    <property type="molecule type" value="Genomic_DNA"/>
</dbReference>
<dbReference type="Gene3D" id="3.30.730.10">
    <property type="entry name" value="AP2/ERF domain"/>
    <property type="match status" value="1"/>
</dbReference>
<dbReference type="AlphaFoldDB" id="A0A833W1U4"/>
<evidence type="ECO:0000313" key="2">
    <source>
        <dbReference type="Proteomes" id="UP000623129"/>
    </source>
</evidence>
<keyword evidence="2" id="KW-1185">Reference proteome</keyword>
<dbReference type="Proteomes" id="UP000623129">
    <property type="component" value="Unassembled WGS sequence"/>
</dbReference>
<accession>A0A833W1U4</accession>
<comment type="caution">
    <text evidence="1">The sequence shown here is derived from an EMBL/GenBank/DDBJ whole genome shotgun (WGS) entry which is preliminary data.</text>
</comment>
<sequence>MASNDDYGNSLDFIRYHLLDQAYLAMVFKSEPTDPAVAIEAARAYDLAAFRMQGSKAILNFPNEIGCIGEPVILAGKNTNCVGKFTDNITTKNTSSSDESQDSYDWGQNLTIEDDQLGTWAESVFDIDSAQIHAVQQTKPLKRKRHDEADSEVEREKKKERLVELDVDRIYTLSSWTGIDCFDWEELLNLPPLSPLSPYPSLEYPHV</sequence>
<dbReference type="GO" id="GO:0003700">
    <property type="term" value="F:DNA-binding transcription factor activity"/>
    <property type="evidence" value="ECO:0007669"/>
    <property type="project" value="InterPro"/>
</dbReference>
<name>A0A833W1U4_9POAL</name>
<dbReference type="InterPro" id="IPR036955">
    <property type="entry name" value="AP2/ERF_dom_sf"/>
</dbReference>
<protein>
    <submittedName>
        <fullName evidence="1">Ethylene-responsive transcription factor 5</fullName>
    </submittedName>
</protein>
<reference evidence="1" key="1">
    <citation type="submission" date="2020-01" db="EMBL/GenBank/DDBJ databases">
        <title>Genome sequence of Kobresia littledalei, the first chromosome-level genome in the family Cyperaceae.</title>
        <authorList>
            <person name="Qu G."/>
        </authorList>
    </citation>
    <scope>NUCLEOTIDE SEQUENCE</scope>
    <source>
        <strain evidence="1">C.B.Clarke</strain>
        <tissue evidence="1">Leaf</tissue>
    </source>
</reference>
<dbReference type="OrthoDB" id="674504at2759"/>
<gene>
    <name evidence="1" type="ORF">FCM35_KLT16180</name>
</gene>
<proteinExistence type="predicted"/>